<dbReference type="InParanoid" id="W2S865"/>
<dbReference type="Gene3D" id="3.10.20.90">
    <property type="entry name" value="Phosphatidylinositol 3-kinase Catalytic Subunit, Chain A, domain 1"/>
    <property type="match status" value="1"/>
</dbReference>
<comment type="subcellular location">
    <subcellularLocation>
        <location evidence="1">Cytoplasm</location>
    </subcellularLocation>
</comment>
<dbReference type="SMART" id="SM01052">
    <property type="entry name" value="CAP_GLY"/>
    <property type="match status" value="1"/>
</dbReference>
<dbReference type="InterPro" id="IPR000626">
    <property type="entry name" value="Ubiquitin-like_dom"/>
</dbReference>
<gene>
    <name evidence="6" type="ORF">HMPREF1541_10799</name>
</gene>
<dbReference type="PANTHER" id="PTHR18916:SF85">
    <property type="entry name" value="TUBULIN-FOLDING COFACTOR B"/>
    <property type="match status" value="1"/>
</dbReference>
<evidence type="ECO:0000256" key="1">
    <source>
        <dbReference type="ARBA" id="ARBA00004496"/>
    </source>
</evidence>
<dbReference type="Pfam" id="PF14560">
    <property type="entry name" value="Ubiquitin_2"/>
    <property type="match status" value="1"/>
</dbReference>
<dbReference type="PROSITE" id="PS50245">
    <property type="entry name" value="CAP_GLY_2"/>
    <property type="match status" value="1"/>
</dbReference>
<evidence type="ECO:0000259" key="5">
    <source>
        <dbReference type="PROSITE" id="PS50245"/>
    </source>
</evidence>
<comment type="similarity">
    <text evidence="4">Belongs to the TBCB family.</text>
</comment>
<evidence type="ECO:0000256" key="3">
    <source>
        <dbReference type="ARBA" id="ARBA00023186"/>
    </source>
</evidence>
<dbReference type="VEuPathDB" id="FungiDB:HMPREF1541_10799"/>
<keyword evidence="3" id="KW-0143">Chaperone</keyword>
<evidence type="ECO:0000256" key="4">
    <source>
        <dbReference type="ARBA" id="ARBA00025779"/>
    </source>
</evidence>
<dbReference type="OrthoDB" id="5295208at2759"/>
<dbReference type="RefSeq" id="XP_008713690.1">
    <property type="nucleotide sequence ID" value="XM_008715468.1"/>
</dbReference>
<protein>
    <recommendedName>
        <fullName evidence="5">CAP-Gly domain-containing protein</fullName>
    </recommendedName>
</protein>
<dbReference type="InterPro" id="IPR036859">
    <property type="entry name" value="CAP-Gly_dom_sf"/>
</dbReference>
<dbReference type="GO" id="GO:0005938">
    <property type="term" value="C:cell cortex"/>
    <property type="evidence" value="ECO:0007669"/>
    <property type="project" value="TreeGrafter"/>
</dbReference>
<sequence length="261" mass="28553">MSLHTPHDIPLQITVPSEAAGASPLVSSERRVTPSWTISHLKTKLEPITGIPSTSQSLRTRSLDGTWIQLDDEDSIVGDARYSLRRGAEIEVQDLRPPHLRATTNFDDPTVDKYVMPETAYAALPNTVLSWKKNQKLGRFDPSAPSAADLASSRLSHDSALVQSKGIKVGERCRVGADDGRRGVVRFVGEIPGLGGEREAGCVWVGVQLDEPVGRNDGSCKTRRVFECGDKYGVFARPEKMEVGTEWGVLDDLGDEDMEEI</sequence>
<evidence type="ECO:0000256" key="2">
    <source>
        <dbReference type="ARBA" id="ARBA00022490"/>
    </source>
</evidence>
<dbReference type="SUPFAM" id="SSF74924">
    <property type="entry name" value="Cap-Gly domain"/>
    <property type="match status" value="1"/>
</dbReference>
<evidence type="ECO:0000313" key="6">
    <source>
        <dbReference type="EMBL" id="ETN44248.1"/>
    </source>
</evidence>
<dbReference type="AlphaFoldDB" id="W2S865"/>
<evidence type="ECO:0000313" key="7">
    <source>
        <dbReference type="Proteomes" id="UP000030752"/>
    </source>
</evidence>
<dbReference type="eggNOG" id="KOG3206">
    <property type="taxonomic scope" value="Eukaryota"/>
</dbReference>
<reference evidence="6 7" key="1">
    <citation type="submission" date="2013-03" db="EMBL/GenBank/DDBJ databases">
        <title>The Genome Sequence of Phialophora europaea CBS 101466.</title>
        <authorList>
            <consortium name="The Broad Institute Genomics Platform"/>
            <person name="Cuomo C."/>
            <person name="de Hoog S."/>
            <person name="Gorbushina A."/>
            <person name="Walker B."/>
            <person name="Young S.K."/>
            <person name="Zeng Q."/>
            <person name="Gargeya S."/>
            <person name="Fitzgerald M."/>
            <person name="Haas B."/>
            <person name="Abouelleil A."/>
            <person name="Allen A.W."/>
            <person name="Alvarado L."/>
            <person name="Arachchi H.M."/>
            <person name="Berlin A.M."/>
            <person name="Chapman S.B."/>
            <person name="Gainer-Dewar J."/>
            <person name="Goldberg J."/>
            <person name="Griggs A."/>
            <person name="Gujja S."/>
            <person name="Hansen M."/>
            <person name="Howarth C."/>
            <person name="Imamovic A."/>
            <person name="Ireland A."/>
            <person name="Larimer J."/>
            <person name="McCowan C."/>
            <person name="Murphy C."/>
            <person name="Pearson M."/>
            <person name="Poon T.W."/>
            <person name="Priest M."/>
            <person name="Roberts A."/>
            <person name="Saif S."/>
            <person name="Shea T."/>
            <person name="Sisk P."/>
            <person name="Sykes S."/>
            <person name="Wortman J."/>
            <person name="Nusbaum C."/>
            <person name="Birren B."/>
        </authorList>
    </citation>
    <scope>NUCLEOTIDE SEQUENCE [LARGE SCALE GENOMIC DNA]</scope>
    <source>
        <strain evidence="6 7">CBS 101466</strain>
    </source>
</reference>
<accession>W2S865</accession>
<dbReference type="Gene3D" id="2.30.30.190">
    <property type="entry name" value="CAP Gly-rich-like domain"/>
    <property type="match status" value="1"/>
</dbReference>
<dbReference type="EMBL" id="KI635846">
    <property type="protein sequence ID" value="ETN44248.1"/>
    <property type="molecule type" value="Genomic_DNA"/>
</dbReference>
<name>W2S865_CYPE1</name>
<keyword evidence="2" id="KW-0963">Cytoplasm</keyword>
<dbReference type="GO" id="GO:0051010">
    <property type="term" value="F:microtubule plus-end binding"/>
    <property type="evidence" value="ECO:0007669"/>
    <property type="project" value="TreeGrafter"/>
</dbReference>
<dbReference type="PANTHER" id="PTHR18916">
    <property type="entry name" value="DYNACTIN 1-RELATED MICROTUBULE-BINDING"/>
    <property type="match status" value="1"/>
</dbReference>
<dbReference type="GeneID" id="19978138"/>
<dbReference type="STRING" id="1220924.W2S865"/>
<proteinExistence type="inferred from homology"/>
<keyword evidence="7" id="KW-1185">Reference proteome</keyword>
<dbReference type="GO" id="GO:0031122">
    <property type="term" value="P:cytoplasmic microtubule organization"/>
    <property type="evidence" value="ECO:0007669"/>
    <property type="project" value="EnsemblFungi"/>
</dbReference>
<dbReference type="Proteomes" id="UP000030752">
    <property type="component" value="Unassembled WGS sequence"/>
</dbReference>
<dbReference type="GO" id="GO:0005634">
    <property type="term" value="C:nucleus"/>
    <property type="evidence" value="ECO:0007669"/>
    <property type="project" value="TreeGrafter"/>
</dbReference>
<dbReference type="GO" id="GO:0035371">
    <property type="term" value="C:microtubule plus-end"/>
    <property type="evidence" value="ECO:0007669"/>
    <property type="project" value="TreeGrafter"/>
</dbReference>
<dbReference type="InterPro" id="IPR000938">
    <property type="entry name" value="CAP-Gly_domain"/>
</dbReference>
<dbReference type="SUPFAM" id="SSF54236">
    <property type="entry name" value="Ubiquitin-like"/>
    <property type="match status" value="1"/>
</dbReference>
<dbReference type="InterPro" id="IPR029071">
    <property type="entry name" value="Ubiquitin-like_domsf"/>
</dbReference>
<feature type="domain" description="CAP-Gly" evidence="5">
    <location>
        <begin position="195"/>
        <end position="237"/>
    </location>
</feature>
<dbReference type="Pfam" id="PF01302">
    <property type="entry name" value="CAP_GLY"/>
    <property type="match status" value="1"/>
</dbReference>
<organism evidence="6 7">
    <name type="scientific">Cyphellophora europaea (strain CBS 101466)</name>
    <name type="common">Phialophora europaea</name>
    <dbReference type="NCBI Taxonomy" id="1220924"/>
    <lineage>
        <taxon>Eukaryota</taxon>
        <taxon>Fungi</taxon>
        <taxon>Dikarya</taxon>
        <taxon>Ascomycota</taxon>
        <taxon>Pezizomycotina</taxon>
        <taxon>Eurotiomycetes</taxon>
        <taxon>Chaetothyriomycetidae</taxon>
        <taxon>Chaetothyriales</taxon>
        <taxon>Cyphellophoraceae</taxon>
        <taxon>Cyphellophora</taxon>
    </lineage>
</organism>
<dbReference type="HOGENOM" id="CLU_067577_2_0_1"/>